<dbReference type="Proteomes" id="UP001434883">
    <property type="component" value="Unassembled WGS sequence"/>
</dbReference>
<gene>
    <name evidence="1" type="ORF">XENOCAPTIV_015971</name>
</gene>
<evidence type="ECO:0000313" key="2">
    <source>
        <dbReference type="Proteomes" id="UP001434883"/>
    </source>
</evidence>
<reference evidence="1 2" key="1">
    <citation type="submission" date="2021-06" db="EMBL/GenBank/DDBJ databases">
        <authorList>
            <person name="Palmer J.M."/>
        </authorList>
    </citation>
    <scope>NUCLEOTIDE SEQUENCE [LARGE SCALE GENOMIC DNA]</scope>
    <source>
        <strain evidence="1 2">XC_2019</strain>
        <tissue evidence="1">Muscle</tissue>
    </source>
</reference>
<name>A0ABV0QDG7_9TELE</name>
<protein>
    <submittedName>
        <fullName evidence="1">Uncharacterized protein</fullName>
    </submittedName>
</protein>
<proteinExistence type="predicted"/>
<feature type="non-terminal residue" evidence="1">
    <location>
        <position position="1"/>
    </location>
</feature>
<sequence>APLVLLVFLVGLGPEEKRGPPGPQVAMLEVVYTLPVLSLPALSHLNFLMSSRVHLALLVYRVLQVEMVDHLDHLGLLDHQDRLYTSHQEMLHHASQGTYMCSPSPGQKGEPGIIMGPDGRPLYLGGLTGQPVLCLYNHQCQTSCSLGFFMSIKCHELIY</sequence>
<organism evidence="1 2">
    <name type="scientific">Xenoophorus captivus</name>
    <dbReference type="NCBI Taxonomy" id="1517983"/>
    <lineage>
        <taxon>Eukaryota</taxon>
        <taxon>Metazoa</taxon>
        <taxon>Chordata</taxon>
        <taxon>Craniata</taxon>
        <taxon>Vertebrata</taxon>
        <taxon>Euteleostomi</taxon>
        <taxon>Actinopterygii</taxon>
        <taxon>Neopterygii</taxon>
        <taxon>Teleostei</taxon>
        <taxon>Neoteleostei</taxon>
        <taxon>Acanthomorphata</taxon>
        <taxon>Ovalentaria</taxon>
        <taxon>Atherinomorphae</taxon>
        <taxon>Cyprinodontiformes</taxon>
        <taxon>Goodeidae</taxon>
        <taxon>Xenoophorus</taxon>
    </lineage>
</organism>
<accession>A0ABV0QDG7</accession>
<evidence type="ECO:0000313" key="1">
    <source>
        <dbReference type="EMBL" id="MEQ2193848.1"/>
    </source>
</evidence>
<dbReference type="EMBL" id="JAHRIN010008734">
    <property type="protein sequence ID" value="MEQ2193848.1"/>
    <property type="molecule type" value="Genomic_DNA"/>
</dbReference>
<keyword evidence="2" id="KW-1185">Reference proteome</keyword>
<comment type="caution">
    <text evidence="1">The sequence shown here is derived from an EMBL/GenBank/DDBJ whole genome shotgun (WGS) entry which is preliminary data.</text>
</comment>